<organism evidence="10 11">
    <name type="scientific">Nibricoccus aquaticus</name>
    <dbReference type="NCBI Taxonomy" id="2576891"/>
    <lineage>
        <taxon>Bacteria</taxon>
        <taxon>Pseudomonadati</taxon>
        <taxon>Verrucomicrobiota</taxon>
        <taxon>Opitutia</taxon>
        <taxon>Opitutales</taxon>
        <taxon>Opitutaceae</taxon>
        <taxon>Nibricoccus</taxon>
    </lineage>
</organism>
<dbReference type="InterPro" id="IPR036890">
    <property type="entry name" value="HATPase_C_sf"/>
</dbReference>
<dbReference type="InterPro" id="IPR004358">
    <property type="entry name" value="Sig_transdc_His_kin-like_C"/>
</dbReference>
<keyword evidence="11" id="KW-1185">Reference proteome</keyword>
<keyword evidence="5 10" id="KW-0418">Kinase</keyword>
<dbReference type="InterPro" id="IPR003661">
    <property type="entry name" value="HisK_dim/P_dom"/>
</dbReference>
<dbReference type="SMART" id="SM00388">
    <property type="entry name" value="HisKA"/>
    <property type="match status" value="1"/>
</dbReference>
<dbReference type="SMART" id="SM00387">
    <property type="entry name" value="HATPase_c"/>
    <property type="match status" value="1"/>
</dbReference>
<gene>
    <name evidence="10" type="ORF">CMV30_19120</name>
</gene>
<dbReference type="Gene3D" id="3.30.565.10">
    <property type="entry name" value="Histidine kinase-like ATPase, C-terminal domain"/>
    <property type="match status" value="1"/>
</dbReference>
<reference evidence="10 11" key="1">
    <citation type="submission" date="2017-09" db="EMBL/GenBank/DDBJ databases">
        <title>Complete genome sequence of Verrucomicrobial strain HZ-65, isolated from freshwater.</title>
        <authorList>
            <person name="Choi A."/>
        </authorList>
    </citation>
    <scope>NUCLEOTIDE SEQUENCE [LARGE SCALE GENOMIC DNA]</scope>
    <source>
        <strain evidence="10 11">HZ-65</strain>
    </source>
</reference>
<accession>A0A290QCA8</accession>
<dbReference type="Gene3D" id="3.40.50.2300">
    <property type="match status" value="2"/>
</dbReference>
<evidence type="ECO:0000259" key="8">
    <source>
        <dbReference type="PROSITE" id="PS50109"/>
    </source>
</evidence>
<dbReference type="Gene3D" id="1.10.287.130">
    <property type="match status" value="1"/>
</dbReference>
<dbReference type="InterPro" id="IPR011006">
    <property type="entry name" value="CheY-like_superfamily"/>
</dbReference>
<comment type="catalytic activity">
    <reaction evidence="1">
        <text>ATP + protein L-histidine = ADP + protein N-phospho-L-histidine.</text>
        <dbReference type="EC" id="2.7.13.3"/>
    </reaction>
</comment>
<dbReference type="Pfam" id="PF00072">
    <property type="entry name" value="Response_reg"/>
    <property type="match status" value="2"/>
</dbReference>
<dbReference type="CDD" id="cd00082">
    <property type="entry name" value="HisKA"/>
    <property type="match status" value="1"/>
</dbReference>
<dbReference type="SUPFAM" id="SSF52172">
    <property type="entry name" value="CheY-like"/>
    <property type="match status" value="2"/>
</dbReference>
<dbReference type="InterPro" id="IPR003594">
    <property type="entry name" value="HATPase_dom"/>
</dbReference>
<evidence type="ECO:0000256" key="7">
    <source>
        <dbReference type="SAM" id="MobiDB-lite"/>
    </source>
</evidence>
<feature type="modified residue" description="4-aspartylphosphate" evidence="6">
    <location>
        <position position="530"/>
    </location>
</feature>
<dbReference type="Pfam" id="PF00512">
    <property type="entry name" value="HisKA"/>
    <property type="match status" value="1"/>
</dbReference>
<evidence type="ECO:0000256" key="5">
    <source>
        <dbReference type="ARBA" id="ARBA00022777"/>
    </source>
</evidence>
<dbReference type="InterPro" id="IPR001789">
    <property type="entry name" value="Sig_transdc_resp-reg_receiver"/>
</dbReference>
<feature type="domain" description="Response regulatory" evidence="9">
    <location>
        <begin position="45"/>
        <end position="162"/>
    </location>
</feature>
<evidence type="ECO:0000256" key="6">
    <source>
        <dbReference type="PROSITE-ProRule" id="PRU00169"/>
    </source>
</evidence>
<feature type="modified residue" description="4-aspartylphosphate" evidence="6">
    <location>
        <position position="94"/>
    </location>
</feature>
<evidence type="ECO:0000256" key="2">
    <source>
        <dbReference type="ARBA" id="ARBA00012438"/>
    </source>
</evidence>
<evidence type="ECO:0000256" key="4">
    <source>
        <dbReference type="ARBA" id="ARBA00022679"/>
    </source>
</evidence>
<dbReference type="SMART" id="SM00448">
    <property type="entry name" value="REC"/>
    <property type="match status" value="2"/>
</dbReference>
<evidence type="ECO:0000259" key="9">
    <source>
        <dbReference type="PROSITE" id="PS50110"/>
    </source>
</evidence>
<dbReference type="InterPro" id="IPR005467">
    <property type="entry name" value="His_kinase_dom"/>
</dbReference>
<dbReference type="PROSITE" id="PS50109">
    <property type="entry name" value="HIS_KIN"/>
    <property type="match status" value="1"/>
</dbReference>
<protein>
    <recommendedName>
        <fullName evidence="2">histidine kinase</fullName>
        <ecNumber evidence="2">2.7.13.3</ecNumber>
    </recommendedName>
</protein>
<feature type="domain" description="Response regulatory" evidence="9">
    <location>
        <begin position="481"/>
        <end position="594"/>
    </location>
</feature>
<dbReference type="InterPro" id="IPR036097">
    <property type="entry name" value="HisK_dim/P_sf"/>
</dbReference>
<dbReference type="AlphaFoldDB" id="A0A290QCA8"/>
<keyword evidence="4" id="KW-0808">Transferase</keyword>
<dbReference type="GO" id="GO:0000155">
    <property type="term" value="F:phosphorelay sensor kinase activity"/>
    <property type="evidence" value="ECO:0007669"/>
    <property type="project" value="InterPro"/>
</dbReference>
<evidence type="ECO:0000313" key="10">
    <source>
        <dbReference type="EMBL" id="ATC65887.1"/>
    </source>
</evidence>
<evidence type="ECO:0000313" key="11">
    <source>
        <dbReference type="Proteomes" id="UP000217265"/>
    </source>
</evidence>
<dbReference type="PROSITE" id="PS50110">
    <property type="entry name" value="RESPONSE_REGULATORY"/>
    <property type="match status" value="2"/>
</dbReference>
<dbReference type="EMBL" id="CP023344">
    <property type="protein sequence ID" value="ATC65887.1"/>
    <property type="molecule type" value="Genomic_DNA"/>
</dbReference>
<evidence type="ECO:0000256" key="1">
    <source>
        <dbReference type="ARBA" id="ARBA00000085"/>
    </source>
</evidence>
<dbReference type="EC" id="2.7.13.3" evidence="2"/>
<dbReference type="KEGG" id="vbh:CMV30_19120"/>
<evidence type="ECO:0000256" key="3">
    <source>
        <dbReference type="ARBA" id="ARBA00022553"/>
    </source>
</evidence>
<keyword evidence="3 6" id="KW-0597">Phosphoprotein</keyword>
<dbReference type="Pfam" id="PF02518">
    <property type="entry name" value="HATPase_c"/>
    <property type="match status" value="1"/>
</dbReference>
<feature type="domain" description="Histidine kinase" evidence="8">
    <location>
        <begin position="230"/>
        <end position="453"/>
    </location>
</feature>
<sequence length="595" mass="65487">MHGKNPEINLFASHAVPLSHTLSFSSPHPVRSAISSNQFVNQRTNILLVDDEPRNLDVLEGVLESDEYRLVRAANAQETLLALLNEEFAVIVLDIQMPGMSGIELAHLIKQREKTQHIPIIFLTAFYQDEQRMIEGYNVGAVDYLTKPANPKVLRSKVAVFVDLFRKTTALQKTNDALGLEILQRQKAEYALRETNDALEARVEVRTAALRQARDEAERAGRAKDDFLAALSHELRTPLSPVLLIASEAAGNTAFPDEARILFGTIRKNVELEARLIDDLLDLTRIMRGKLALTLKPRDVHTLLEDAIATVRPDIEQKKLSLKLDLATLRRHVAADDVRLQQVFWNILKNAVKFTPEAGTITVVTRYTAKDDAITVAITDTGIGLSADEISRVFDAFSQGDHAIGGRSHRFGGLGLGLTISRSLVEHHDGTLSISSPGRDQGATFTVELPLLSTTADSGNGSAHTSTGTTPPLISSPRNRRVLLVEDHEPTRKTLEALLRRRHFEVSASGSLAEARALAATRGFDLLISDIGLPDGTGFDLMREMKERYDIRGIALSGYGMEEDIAQSQSAGFLVHLVKPIQIQSLDKALADLQQ</sequence>
<dbReference type="Proteomes" id="UP000217265">
    <property type="component" value="Chromosome"/>
</dbReference>
<proteinExistence type="predicted"/>
<dbReference type="FunFam" id="3.30.565.10:FF:000006">
    <property type="entry name" value="Sensor histidine kinase WalK"/>
    <property type="match status" value="1"/>
</dbReference>
<name>A0A290QCA8_9BACT</name>
<dbReference type="SUPFAM" id="SSF47384">
    <property type="entry name" value="Homodimeric domain of signal transducing histidine kinase"/>
    <property type="match status" value="1"/>
</dbReference>
<dbReference type="OrthoDB" id="9759607at2"/>
<dbReference type="PRINTS" id="PR00344">
    <property type="entry name" value="BCTRLSENSOR"/>
</dbReference>
<dbReference type="PANTHER" id="PTHR43547">
    <property type="entry name" value="TWO-COMPONENT HISTIDINE KINASE"/>
    <property type="match status" value="1"/>
</dbReference>
<dbReference type="PANTHER" id="PTHR43547:SF2">
    <property type="entry name" value="HYBRID SIGNAL TRANSDUCTION HISTIDINE KINASE C"/>
    <property type="match status" value="1"/>
</dbReference>
<dbReference type="SUPFAM" id="SSF55874">
    <property type="entry name" value="ATPase domain of HSP90 chaperone/DNA topoisomerase II/histidine kinase"/>
    <property type="match status" value="1"/>
</dbReference>
<feature type="region of interest" description="Disordered" evidence="7">
    <location>
        <begin position="455"/>
        <end position="476"/>
    </location>
</feature>